<feature type="domain" description="Metallo-beta-lactamase" evidence="1">
    <location>
        <begin position="3"/>
        <end position="70"/>
    </location>
</feature>
<organism evidence="2">
    <name type="scientific">marine sediment metagenome</name>
    <dbReference type="NCBI Taxonomy" id="412755"/>
    <lineage>
        <taxon>unclassified sequences</taxon>
        <taxon>metagenomes</taxon>
        <taxon>ecological metagenomes</taxon>
    </lineage>
</organism>
<dbReference type="PANTHER" id="PTHR47619:SF1">
    <property type="entry name" value="EXODEOXYRIBONUCLEASE WALJ"/>
    <property type="match status" value="1"/>
</dbReference>
<feature type="non-terminal residue" evidence="2">
    <location>
        <position position="128"/>
    </location>
</feature>
<dbReference type="EMBL" id="BARS01038978">
    <property type="protein sequence ID" value="GAG14689.1"/>
    <property type="molecule type" value="Genomic_DNA"/>
</dbReference>
<dbReference type="InterPro" id="IPR052533">
    <property type="entry name" value="WalJ/YycJ-like"/>
</dbReference>
<dbReference type="InterPro" id="IPR036866">
    <property type="entry name" value="RibonucZ/Hydroxyglut_hydro"/>
</dbReference>
<sequence>MECGVTWKMLQKALGYDLSNIDACLLTHEHQDHAKAVKEVMRAGIDVYSSAGTFEAEALGIQDDRRAKAIPAYAGIHNEAFYSYAFPIIHDAAEPFGYIIREENTNEYLLFVPDSRFIKQRFNIKFTI</sequence>
<proteinExistence type="predicted"/>
<comment type="caution">
    <text evidence="2">The sequence shown here is derived from an EMBL/GenBank/DDBJ whole genome shotgun (WGS) entry which is preliminary data.</text>
</comment>
<accession>X0V950</accession>
<gene>
    <name evidence="2" type="ORF">S01H1_59586</name>
</gene>
<dbReference type="Pfam" id="PF00753">
    <property type="entry name" value="Lactamase_B"/>
    <property type="match status" value="1"/>
</dbReference>
<evidence type="ECO:0000259" key="1">
    <source>
        <dbReference type="Pfam" id="PF00753"/>
    </source>
</evidence>
<reference evidence="2" key="1">
    <citation type="journal article" date="2014" name="Front. Microbiol.">
        <title>High frequency of phylogenetically diverse reductive dehalogenase-homologous genes in deep subseafloor sedimentary metagenomes.</title>
        <authorList>
            <person name="Kawai M."/>
            <person name="Futagami T."/>
            <person name="Toyoda A."/>
            <person name="Takaki Y."/>
            <person name="Nishi S."/>
            <person name="Hori S."/>
            <person name="Arai W."/>
            <person name="Tsubouchi T."/>
            <person name="Morono Y."/>
            <person name="Uchiyama I."/>
            <person name="Ito T."/>
            <person name="Fujiyama A."/>
            <person name="Inagaki F."/>
            <person name="Takami H."/>
        </authorList>
    </citation>
    <scope>NUCLEOTIDE SEQUENCE</scope>
    <source>
        <strain evidence="2">Expedition CK06-06</strain>
    </source>
</reference>
<dbReference type="PANTHER" id="PTHR47619">
    <property type="entry name" value="METALLO-HYDROLASE YYCJ-RELATED"/>
    <property type="match status" value="1"/>
</dbReference>
<dbReference type="SUPFAM" id="SSF56281">
    <property type="entry name" value="Metallo-hydrolase/oxidoreductase"/>
    <property type="match status" value="1"/>
</dbReference>
<dbReference type="Gene3D" id="3.60.15.10">
    <property type="entry name" value="Ribonuclease Z/Hydroxyacylglutathione hydrolase-like"/>
    <property type="match status" value="1"/>
</dbReference>
<name>X0V950_9ZZZZ</name>
<dbReference type="InterPro" id="IPR001279">
    <property type="entry name" value="Metallo-B-lactamas"/>
</dbReference>
<protein>
    <recommendedName>
        <fullName evidence="1">Metallo-beta-lactamase domain-containing protein</fullName>
    </recommendedName>
</protein>
<evidence type="ECO:0000313" key="2">
    <source>
        <dbReference type="EMBL" id="GAG14689.1"/>
    </source>
</evidence>
<dbReference type="AlphaFoldDB" id="X0V950"/>